<dbReference type="OrthoDB" id="9971601at2759"/>
<dbReference type="InterPro" id="IPR036866">
    <property type="entry name" value="RibonucZ/Hydroxyglut_hydro"/>
</dbReference>
<dbReference type="GeneID" id="66074482"/>
<dbReference type="Gene3D" id="3.60.15.10">
    <property type="entry name" value="Ribonuclease Z/Hydroxyacylglutathione hydrolase-like"/>
    <property type="match status" value="1"/>
</dbReference>
<dbReference type="KEGG" id="more:E1B28_005406"/>
<sequence>MSVHLHRLSTDNAWLISFSNNLQARLSPGDITLTFLLDPWLDGPEIDIHPWFLTQFHSASKPPQFHNFPSLAEFLASDPRGAVDAVIITFEGNDHLHKPTIDGVDEDIPFFAFSGAAKKLRAWGRRYIYEIPKDPGCLDVGKQMSEFESKVGSRRADWAARKEFYEKLDINLSFVATSASRWEDLVQDLIRGALVISFSKGSEAERGALLYQPHSTPLKDIAAWKTRQESSHKNVDVFAFLAGWDVVRFPWLLGGPSTNGGGPDNGKIVQLLSSQYWLRTHDEETLMSGLVRLFNRREVWSKERAEAEIPESNTKLLDLDPGEILSIPMQAAEPA</sequence>
<keyword evidence="2" id="KW-1185">Reference proteome</keyword>
<dbReference type="RefSeq" id="XP_043011049.1">
    <property type="nucleotide sequence ID" value="XM_043149965.1"/>
</dbReference>
<protein>
    <submittedName>
        <fullName evidence="1">Uncharacterized protein</fullName>
    </submittedName>
</protein>
<gene>
    <name evidence="1" type="ORF">E1B28_005406</name>
</gene>
<dbReference type="EMBL" id="CM032183">
    <property type="protein sequence ID" value="KAG7094579.1"/>
    <property type="molecule type" value="Genomic_DNA"/>
</dbReference>
<reference evidence="1" key="1">
    <citation type="journal article" date="2021" name="Genome Biol. Evol.">
        <title>The assembled and annotated genome of the fairy-ring fungus Marasmius oreades.</title>
        <authorList>
            <person name="Hiltunen M."/>
            <person name="Ament-Velasquez S.L."/>
            <person name="Johannesson H."/>
        </authorList>
    </citation>
    <scope>NUCLEOTIDE SEQUENCE</scope>
    <source>
        <strain evidence="1">03SP1</strain>
    </source>
</reference>
<accession>A0A9P7UW46</accession>
<comment type="caution">
    <text evidence="1">The sequence shown here is derived from an EMBL/GenBank/DDBJ whole genome shotgun (WGS) entry which is preliminary data.</text>
</comment>
<evidence type="ECO:0000313" key="1">
    <source>
        <dbReference type="EMBL" id="KAG7094579.1"/>
    </source>
</evidence>
<organism evidence="1 2">
    <name type="scientific">Marasmius oreades</name>
    <name type="common">fairy-ring Marasmius</name>
    <dbReference type="NCBI Taxonomy" id="181124"/>
    <lineage>
        <taxon>Eukaryota</taxon>
        <taxon>Fungi</taxon>
        <taxon>Dikarya</taxon>
        <taxon>Basidiomycota</taxon>
        <taxon>Agaricomycotina</taxon>
        <taxon>Agaricomycetes</taxon>
        <taxon>Agaricomycetidae</taxon>
        <taxon>Agaricales</taxon>
        <taxon>Marasmiineae</taxon>
        <taxon>Marasmiaceae</taxon>
        <taxon>Marasmius</taxon>
    </lineage>
</organism>
<dbReference type="PANTHER" id="PTHR36142">
    <property type="entry name" value="METALLO-HYDROLASE/OXIDOREDUCTASE SUPERFAMILY PROTEIN"/>
    <property type="match status" value="1"/>
</dbReference>
<evidence type="ECO:0000313" key="2">
    <source>
        <dbReference type="Proteomes" id="UP001049176"/>
    </source>
</evidence>
<dbReference type="PANTHER" id="PTHR36142:SF2">
    <property type="entry name" value="METALLO-HYDROLASE_OXIDOREDUCTASE SUPERFAMILY PROTEIN"/>
    <property type="match status" value="1"/>
</dbReference>
<proteinExistence type="predicted"/>
<dbReference type="AlphaFoldDB" id="A0A9P7UW46"/>
<dbReference type="Proteomes" id="UP001049176">
    <property type="component" value="Chromosome 3"/>
</dbReference>
<name>A0A9P7UW46_9AGAR</name>